<name>A0A5E4MWI2_9HEMI</name>
<sequence>CVGDSTDEAANIQGDYRGFSVQLSNVAKIQIHIWCYAHFLNLVIGDVTLEYSMDVLFLLKNLISVSMCGGLIKK</sequence>
<dbReference type="OrthoDB" id="6773135at2759"/>
<proteinExistence type="predicted"/>
<gene>
    <name evidence="1" type="ORF">CINCED_3A012115</name>
</gene>
<evidence type="ECO:0000313" key="1">
    <source>
        <dbReference type="EMBL" id="VVC35166.1"/>
    </source>
</evidence>
<evidence type="ECO:0000313" key="2">
    <source>
        <dbReference type="Proteomes" id="UP000325440"/>
    </source>
</evidence>
<accession>A0A5E4MWI2</accession>
<dbReference type="Proteomes" id="UP000325440">
    <property type="component" value="Unassembled WGS sequence"/>
</dbReference>
<dbReference type="EMBL" id="CABPRJ010001083">
    <property type="protein sequence ID" value="VVC35166.1"/>
    <property type="molecule type" value="Genomic_DNA"/>
</dbReference>
<reference evidence="1 2" key="1">
    <citation type="submission" date="2019-08" db="EMBL/GenBank/DDBJ databases">
        <authorList>
            <person name="Alioto T."/>
            <person name="Alioto T."/>
            <person name="Gomez Garrido J."/>
        </authorList>
    </citation>
    <scope>NUCLEOTIDE SEQUENCE [LARGE SCALE GENOMIC DNA]</scope>
</reference>
<keyword evidence="2" id="KW-1185">Reference proteome</keyword>
<organism evidence="1 2">
    <name type="scientific">Cinara cedri</name>
    <dbReference type="NCBI Taxonomy" id="506608"/>
    <lineage>
        <taxon>Eukaryota</taxon>
        <taxon>Metazoa</taxon>
        <taxon>Ecdysozoa</taxon>
        <taxon>Arthropoda</taxon>
        <taxon>Hexapoda</taxon>
        <taxon>Insecta</taxon>
        <taxon>Pterygota</taxon>
        <taxon>Neoptera</taxon>
        <taxon>Paraneoptera</taxon>
        <taxon>Hemiptera</taxon>
        <taxon>Sternorrhyncha</taxon>
        <taxon>Aphidomorpha</taxon>
        <taxon>Aphidoidea</taxon>
        <taxon>Aphididae</taxon>
        <taxon>Lachninae</taxon>
        <taxon>Cinara</taxon>
    </lineage>
</organism>
<feature type="non-terminal residue" evidence="1">
    <location>
        <position position="1"/>
    </location>
</feature>
<dbReference type="AlphaFoldDB" id="A0A5E4MWI2"/>
<protein>
    <submittedName>
        <fullName evidence="1">Uncharacterized protein</fullName>
    </submittedName>
</protein>